<evidence type="ECO:0000256" key="6">
    <source>
        <dbReference type="SAM" id="Phobius"/>
    </source>
</evidence>
<keyword evidence="5 6" id="KW-0472">Membrane</keyword>
<feature type="transmembrane region" description="Helical" evidence="6">
    <location>
        <begin position="29"/>
        <end position="50"/>
    </location>
</feature>
<dbReference type="InterPro" id="IPR003838">
    <property type="entry name" value="ABC3_permease_C"/>
</dbReference>
<dbReference type="RefSeq" id="WP_245855271.1">
    <property type="nucleotide sequence ID" value="NZ_FZNS01000001.1"/>
</dbReference>
<dbReference type="InterPro" id="IPR038766">
    <property type="entry name" value="Membrane_comp_ABC_pdt"/>
</dbReference>
<evidence type="ECO:0000256" key="1">
    <source>
        <dbReference type="ARBA" id="ARBA00004651"/>
    </source>
</evidence>
<feature type="domain" description="ABC3 transporter permease C-terminal" evidence="7">
    <location>
        <begin position="731"/>
        <end position="845"/>
    </location>
</feature>
<evidence type="ECO:0000259" key="8">
    <source>
        <dbReference type="Pfam" id="PF12704"/>
    </source>
</evidence>
<feature type="transmembrane region" description="Helical" evidence="6">
    <location>
        <begin position="727"/>
        <end position="751"/>
    </location>
</feature>
<reference evidence="10" key="1">
    <citation type="submission" date="2017-06" db="EMBL/GenBank/DDBJ databases">
        <authorList>
            <person name="Varghese N."/>
            <person name="Submissions S."/>
        </authorList>
    </citation>
    <scope>NUCLEOTIDE SEQUENCE [LARGE SCALE GENOMIC DNA]</scope>
    <source>
        <strain evidence="10">DSM 28041</strain>
    </source>
</reference>
<evidence type="ECO:0000256" key="2">
    <source>
        <dbReference type="ARBA" id="ARBA00022475"/>
    </source>
</evidence>
<feature type="transmembrane region" description="Helical" evidence="6">
    <location>
        <begin position="314"/>
        <end position="343"/>
    </location>
</feature>
<evidence type="ECO:0000256" key="3">
    <source>
        <dbReference type="ARBA" id="ARBA00022692"/>
    </source>
</evidence>
<dbReference type="InterPro" id="IPR025857">
    <property type="entry name" value="MacB_PCD"/>
</dbReference>
<keyword evidence="10" id="KW-1185">Reference proteome</keyword>
<evidence type="ECO:0000313" key="9">
    <source>
        <dbReference type="EMBL" id="SNR34725.1"/>
    </source>
</evidence>
<evidence type="ECO:0000259" key="7">
    <source>
        <dbReference type="Pfam" id="PF02687"/>
    </source>
</evidence>
<keyword evidence="3 6" id="KW-0812">Transmembrane</keyword>
<dbReference type="Pfam" id="PF12704">
    <property type="entry name" value="MacB_PCD"/>
    <property type="match status" value="1"/>
</dbReference>
<feature type="transmembrane region" description="Helical" evidence="6">
    <location>
        <begin position="407"/>
        <end position="429"/>
    </location>
</feature>
<feature type="transmembrane region" description="Helical" evidence="6">
    <location>
        <begin position="772"/>
        <end position="803"/>
    </location>
</feature>
<comment type="subcellular location">
    <subcellularLocation>
        <location evidence="1">Cell membrane</location>
        <topology evidence="1">Multi-pass membrane protein</topology>
    </subcellularLocation>
</comment>
<dbReference type="EMBL" id="FZNS01000001">
    <property type="protein sequence ID" value="SNR34725.1"/>
    <property type="molecule type" value="Genomic_DNA"/>
</dbReference>
<evidence type="ECO:0000256" key="5">
    <source>
        <dbReference type="ARBA" id="ARBA00023136"/>
    </source>
</evidence>
<feature type="transmembrane region" description="Helical" evidence="6">
    <location>
        <begin position="363"/>
        <end position="386"/>
    </location>
</feature>
<dbReference type="Proteomes" id="UP000198310">
    <property type="component" value="Unassembled WGS sequence"/>
</dbReference>
<dbReference type="GO" id="GO:0005886">
    <property type="term" value="C:plasma membrane"/>
    <property type="evidence" value="ECO:0007669"/>
    <property type="project" value="UniProtKB-SubCell"/>
</dbReference>
<protein>
    <submittedName>
        <fullName evidence="9">Putative ABC transport system permease protein</fullName>
    </submittedName>
</protein>
<dbReference type="PANTHER" id="PTHR30287">
    <property type="entry name" value="MEMBRANE COMPONENT OF PREDICTED ABC SUPERFAMILY METABOLITE UPTAKE TRANSPORTER"/>
    <property type="match status" value="1"/>
</dbReference>
<organism evidence="9 10">
    <name type="scientific">Hymenobacter mucosus</name>
    <dbReference type="NCBI Taxonomy" id="1411120"/>
    <lineage>
        <taxon>Bacteria</taxon>
        <taxon>Pseudomonadati</taxon>
        <taxon>Bacteroidota</taxon>
        <taxon>Cytophagia</taxon>
        <taxon>Cytophagales</taxon>
        <taxon>Hymenobacteraceae</taxon>
        <taxon>Hymenobacter</taxon>
    </lineage>
</organism>
<evidence type="ECO:0000256" key="4">
    <source>
        <dbReference type="ARBA" id="ARBA00022989"/>
    </source>
</evidence>
<dbReference type="AlphaFoldDB" id="A0A238VK31"/>
<feature type="domain" description="ABC3 transporter permease C-terminal" evidence="7">
    <location>
        <begin position="272"/>
        <end position="391"/>
    </location>
</feature>
<proteinExistence type="predicted"/>
<feature type="domain" description="MacB-like periplasmic core" evidence="8">
    <location>
        <begin position="30"/>
        <end position="239"/>
    </location>
</feature>
<feature type="transmembrane region" description="Helical" evidence="6">
    <location>
        <begin position="269"/>
        <end position="293"/>
    </location>
</feature>
<evidence type="ECO:0000313" key="10">
    <source>
        <dbReference type="Proteomes" id="UP000198310"/>
    </source>
</evidence>
<dbReference type="Pfam" id="PF02687">
    <property type="entry name" value="FtsX"/>
    <property type="match status" value="2"/>
</dbReference>
<accession>A0A238VK31</accession>
<keyword evidence="4 6" id="KW-1133">Transmembrane helix</keyword>
<gene>
    <name evidence="9" type="ORF">SAMN06269173_101793</name>
</gene>
<feature type="transmembrane region" description="Helical" evidence="6">
    <location>
        <begin position="487"/>
        <end position="506"/>
    </location>
</feature>
<name>A0A238VK31_9BACT</name>
<feature type="transmembrane region" description="Helical" evidence="6">
    <location>
        <begin position="435"/>
        <end position="453"/>
    </location>
</feature>
<dbReference type="PANTHER" id="PTHR30287:SF1">
    <property type="entry name" value="INNER MEMBRANE PROTEIN"/>
    <property type="match status" value="1"/>
</dbReference>
<feature type="transmembrane region" description="Helical" evidence="6">
    <location>
        <begin position="815"/>
        <end position="835"/>
    </location>
</feature>
<keyword evidence="2" id="KW-1003">Cell membrane</keyword>
<sequence length="854" mass="92158">MSSLPKARPGLGWLWRMAWRDSRRSRSRLLLFISAIVLGIAALVGINGFGDNLARSINEQARELVGADLVISSTQPVGAELQPTLRGLGGTRSNEVAFASLVQFPKGQGVRLAQVRALTGGFPYYGTWEVQPAGAVPLFRQAAGPGQRLALVDDALLVQFNARPGDSIKVGKLTFRIAGRVLKTPGQSGFSAAVAPTVFIPGGLLAQTGLVQRGSRIQYRTYYQFAPGTDVEALIKPLEARFEEANLDTDTVASRKKQTGRSFADLTRFLNLVAFVALLLGCVGVASAVSLYVREKVAAVAVLRCLGASGWQAVQIYLLQIALMGLVGAVVGAGLGTMVQLLLPRVFAGFLPVAVRVAVSWAAVVQGIITGVLVAILFALLPLLSIRRVSPLRTLRASFEEDATRPDPLRFVVFGLIAAFITGFAYLQIRDAKQALGFAGGLLVAFGALAALGQGLRWMVRRYFPTSWSYVWRQGLANLYRPNNQTITLVVSIGLGVFLLATLYLLQGLLLGRVQLAASGEQPNLVLFDIQPGQRVGISQLLKQRQLPILQQVPVVTMRLAAINGRTSADFRQDTARGGLKRAFSREYRVTYRNQLIASEKLETGQAPSLGADGTPRISMEDGYFKRLRLTLGDTLTFNVQGVPLATIVSGTRTVDWSRVQTNFLVVFPSGVLEDAPQFDALMTRVPNNAVLGAVQRELVSRYPNVSAIDLGLILQTLDDILSKISFVIRFMALFSIATGLLVLASSVVVSRYQRVQESVLLRTLGASRRQILRITLVEYALLGILAAGAGLVLSIGAAWALARWVFEVPFAPSVVPLLLLALGTTILTVLIGLFNSRDVLTRPPLEILRGEAG</sequence>